<protein>
    <submittedName>
        <fullName evidence="2">Uncharacterized protein</fullName>
    </submittedName>
</protein>
<evidence type="ECO:0000313" key="3">
    <source>
        <dbReference type="Proteomes" id="UP000284706"/>
    </source>
</evidence>
<dbReference type="EMBL" id="NHYE01005273">
    <property type="protein sequence ID" value="PPQ75294.1"/>
    <property type="molecule type" value="Genomic_DNA"/>
</dbReference>
<keyword evidence="1" id="KW-1133">Transmembrane helix</keyword>
<keyword evidence="1" id="KW-0472">Membrane</keyword>
<evidence type="ECO:0000313" key="2">
    <source>
        <dbReference type="EMBL" id="PPQ75294.1"/>
    </source>
</evidence>
<name>A0A409W9W1_9AGAR</name>
<dbReference type="AlphaFoldDB" id="A0A409W9W1"/>
<keyword evidence="3" id="KW-1185">Reference proteome</keyword>
<comment type="caution">
    <text evidence="2">The sequence shown here is derived from an EMBL/GenBank/DDBJ whole genome shotgun (WGS) entry which is preliminary data.</text>
</comment>
<proteinExistence type="predicted"/>
<feature type="transmembrane region" description="Helical" evidence="1">
    <location>
        <begin position="104"/>
        <end position="125"/>
    </location>
</feature>
<dbReference type="STRING" id="231916.A0A409W9W1"/>
<feature type="transmembrane region" description="Helical" evidence="1">
    <location>
        <begin position="187"/>
        <end position="209"/>
    </location>
</feature>
<dbReference type="Proteomes" id="UP000284706">
    <property type="component" value="Unassembled WGS sequence"/>
</dbReference>
<reference evidence="2 3" key="1">
    <citation type="journal article" date="2018" name="Evol. Lett.">
        <title>Horizontal gene cluster transfer increased hallucinogenic mushroom diversity.</title>
        <authorList>
            <person name="Reynolds H.T."/>
            <person name="Vijayakumar V."/>
            <person name="Gluck-Thaler E."/>
            <person name="Korotkin H.B."/>
            <person name="Matheny P.B."/>
            <person name="Slot J.C."/>
        </authorList>
    </citation>
    <scope>NUCLEOTIDE SEQUENCE [LARGE SCALE GENOMIC DNA]</scope>
    <source>
        <strain evidence="2 3">SRW20</strain>
    </source>
</reference>
<organism evidence="2 3">
    <name type="scientific">Gymnopilus dilepis</name>
    <dbReference type="NCBI Taxonomy" id="231916"/>
    <lineage>
        <taxon>Eukaryota</taxon>
        <taxon>Fungi</taxon>
        <taxon>Dikarya</taxon>
        <taxon>Basidiomycota</taxon>
        <taxon>Agaricomycotina</taxon>
        <taxon>Agaricomycetes</taxon>
        <taxon>Agaricomycetidae</taxon>
        <taxon>Agaricales</taxon>
        <taxon>Agaricineae</taxon>
        <taxon>Hymenogastraceae</taxon>
        <taxon>Gymnopilus</taxon>
    </lineage>
</organism>
<dbReference type="OrthoDB" id="2535105at2759"/>
<dbReference type="InParanoid" id="A0A409W9W1"/>
<keyword evidence="1" id="KW-0812">Transmembrane</keyword>
<gene>
    <name evidence="2" type="ORF">CVT26_015267</name>
</gene>
<accession>A0A409W9W1</accession>
<sequence>MYLYYTRFQDDRLMLKLMVRLIAFILGWNRATDACISGHGDRARHYVCICTESYNLAITNFGQPSALVSVSIFVDAALMTSVLITTAVQSYFVERLRNLSKGGIIPAICWILTASRSILLVTMTAKGVLLHQLNAIEVLNRVKAFFTAGLVVGAIVDFSVAGCLAFHIRICKRDAHFPSLSHAMNRVAMWAIEIGLVTGLTELTLLILVCHRAFHICFGC</sequence>
<feature type="transmembrane region" description="Helical" evidence="1">
    <location>
        <begin position="66"/>
        <end position="92"/>
    </location>
</feature>
<evidence type="ECO:0000256" key="1">
    <source>
        <dbReference type="SAM" id="Phobius"/>
    </source>
</evidence>
<feature type="transmembrane region" description="Helical" evidence="1">
    <location>
        <begin position="145"/>
        <end position="166"/>
    </location>
</feature>